<evidence type="ECO:0000313" key="7">
    <source>
        <dbReference type="RefSeq" id="XP_022989652.1"/>
    </source>
</evidence>
<dbReference type="KEGG" id="cmax:111486672"/>
<feature type="chain" id="PRO_5026922182" description="Lipase" evidence="4">
    <location>
        <begin position="29"/>
        <end position="407"/>
    </location>
</feature>
<sequence length="407" mass="45194">MTYFRGFSTAVAAVVLVVLGGCCGRGHGVVDVPTDEAGICSSGVTIHGYKCQEIQVQTKDGYILSVQRIPEGRYESDNGVKKQPVIIQHGVLVDGMTWLLNSPEQNLPLILADKGYDVWIANTRGTRFSRHHISLDPSSSAFWNWSWDELVIYDLPAVFDHVSQETGHKIHYVGHSLGTLILIASLAEGKLVEQLQSVAFLSPIAYLSHMTTVIGAVAARSLLPQVVTKALGVEEFDPKGVAVGNFLKSLCFRPRVNCYDLLSAFTGQNCCLNSSTVELFLKNEPQSTSTRNMVHLSQIARYGVLAKFNYERMDYNLRHYGKINPPLYDLSKIPRDVPIFISYGGRDALSDLRDVGHLLEILKSHDVDKLTVQYIENYAHADFIMGINANDVVYKYLITFINKHGSV</sequence>
<organism evidence="6 7">
    <name type="scientific">Cucurbita maxima</name>
    <name type="common">Pumpkin</name>
    <name type="synonym">Winter squash</name>
    <dbReference type="NCBI Taxonomy" id="3661"/>
    <lineage>
        <taxon>Eukaryota</taxon>
        <taxon>Viridiplantae</taxon>
        <taxon>Streptophyta</taxon>
        <taxon>Embryophyta</taxon>
        <taxon>Tracheophyta</taxon>
        <taxon>Spermatophyta</taxon>
        <taxon>Magnoliopsida</taxon>
        <taxon>eudicotyledons</taxon>
        <taxon>Gunneridae</taxon>
        <taxon>Pentapetalae</taxon>
        <taxon>rosids</taxon>
        <taxon>fabids</taxon>
        <taxon>Cucurbitales</taxon>
        <taxon>Cucurbitaceae</taxon>
        <taxon>Cucurbiteae</taxon>
        <taxon>Cucurbita</taxon>
    </lineage>
</organism>
<dbReference type="GO" id="GO:0016042">
    <property type="term" value="P:lipid catabolic process"/>
    <property type="evidence" value="ECO:0007669"/>
    <property type="project" value="UniProtKB-KW"/>
</dbReference>
<evidence type="ECO:0000256" key="3">
    <source>
        <dbReference type="PIRSR" id="PIRSR000862-1"/>
    </source>
</evidence>
<name>A0A6J1JGF5_CUCMA</name>
<dbReference type="Proteomes" id="UP000504608">
    <property type="component" value="Unplaced"/>
</dbReference>
<dbReference type="OrthoDB" id="9974421at2759"/>
<dbReference type="GeneID" id="111486672"/>
<dbReference type="PIRSF" id="PIRSF000862">
    <property type="entry name" value="Steryl_ester_lip"/>
    <property type="match status" value="1"/>
</dbReference>
<evidence type="ECO:0000256" key="1">
    <source>
        <dbReference type="ARBA" id="ARBA00010701"/>
    </source>
</evidence>
<comment type="similarity">
    <text evidence="1 2">Belongs to the AB hydrolase superfamily. Lipase family.</text>
</comment>
<dbReference type="SUPFAM" id="SSF53474">
    <property type="entry name" value="alpha/beta-Hydrolases"/>
    <property type="match status" value="1"/>
</dbReference>
<proteinExistence type="inferred from homology"/>
<feature type="signal peptide" evidence="4">
    <location>
        <begin position="1"/>
        <end position="28"/>
    </location>
</feature>
<keyword evidence="6" id="KW-1185">Reference proteome</keyword>
<dbReference type="FunFam" id="3.40.50.1820:FF:000126">
    <property type="entry name" value="Lipase"/>
    <property type="match status" value="1"/>
</dbReference>
<protein>
    <recommendedName>
        <fullName evidence="2">Lipase</fullName>
    </recommendedName>
</protein>
<feature type="domain" description="Partial AB-hydrolase lipase" evidence="5">
    <location>
        <begin position="44"/>
        <end position="101"/>
    </location>
</feature>
<dbReference type="PROSITE" id="PS51257">
    <property type="entry name" value="PROKAR_LIPOPROTEIN"/>
    <property type="match status" value="1"/>
</dbReference>
<feature type="active site" description="Charge relay system" evidence="3">
    <location>
        <position position="380"/>
    </location>
</feature>
<dbReference type="InterPro" id="IPR006693">
    <property type="entry name" value="AB_hydrolase_lipase"/>
</dbReference>
<feature type="active site" description="Charge relay system" evidence="3">
    <location>
        <position position="347"/>
    </location>
</feature>
<feature type="active site" description="Nucleophile" evidence="3">
    <location>
        <position position="176"/>
    </location>
</feature>
<dbReference type="PANTHER" id="PTHR11005">
    <property type="entry name" value="LYSOSOMAL ACID LIPASE-RELATED"/>
    <property type="match status" value="1"/>
</dbReference>
<dbReference type="Pfam" id="PF04083">
    <property type="entry name" value="Abhydro_lipase"/>
    <property type="match status" value="1"/>
</dbReference>
<reference evidence="7" key="1">
    <citation type="submission" date="2025-08" db="UniProtKB">
        <authorList>
            <consortium name="RefSeq"/>
        </authorList>
    </citation>
    <scope>IDENTIFICATION</scope>
    <source>
        <tissue evidence="7">Young leaves</tissue>
    </source>
</reference>
<keyword evidence="4" id="KW-0732">Signal</keyword>
<dbReference type="InterPro" id="IPR025483">
    <property type="entry name" value="Lipase_euk"/>
</dbReference>
<evidence type="ECO:0000256" key="2">
    <source>
        <dbReference type="PIRNR" id="PIRNR000862"/>
    </source>
</evidence>
<keyword evidence="2" id="KW-0443">Lipid metabolism</keyword>
<accession>A0A6J1JGF5</accession>
<dbReference type="AlphaFoldDB" id="A0A6J1JGF5"/>
<dbReference type="RefSeq" id="XP_022989652.1">
    <property type="nucleotide sequence ID" value="XM_023133884.1"/>
</dbReference>
<gene>
    <name evidence="7" type="primary">LOC111486672</name>
</gene>
<evidence type="ECO:0000256" key="4">
    <source>
        <dbReference type="SAM" id="SignalP"/>
    </source>
</evidence>
<evidence type="ECO:0000259" key="5">
    <source>
        <dbReference type="Pfam" id="PF04083"/>
    </source>
</evidence>
<evidence type="ECO:0000313" key="6">
    <source>
        <dbReference type="Proteomes" id="UP000504608"/>
    </source>
</evidence>
<keyword evidence="2" id="KW-0378">Hydrolase</keyword>
<keyword evidence="2" id="KW-0442">Lipid degradation</keyword>
<dbReference type="InterPro" id="IPR029058">
    <property type="entry name" value="AB_hydrolase_fold"/>
</dbReference>
<dbReference type="Gene3D" id="3.40.50.1820">
    <property type="entry name" value="alpha/beta hydrolase"/>
    <property type="match status" value="1"/>
</dbReference>
<dbReference type="GO" id="GO:0016788">
    <property type="term" value="F:hydrolase activity, acting on ester bonds"/>
    <property type="evidence" value="ECO:0007669"/>
    <property type="project" value="InterPro"/>
</dbReference>